<comment type="caution">
    <text evidence="7">The sequence shown here is derived from an EMBL/GenBank/DDBJ whole genome shotgun (WGS) entry which is preliminary data.</text>
</comment>
<dbReference type="PANTHER" id="PTHR46140">
    <property type="entry name" value="VACUOLAR TRANSPORTER CHAPERONE 1-RELATED"/>
    <property type="match status" value="1"/>
</dbReference>
<feature type="transmembrane region" description="Helical" evidence="5">
    <location>
        <begin position="277"/>
        <end position="296"/>
    </location>
</feature>
<organism evidence="7 8">
    <name type="scientific">Diacronema lutheri</name>
    <name type="common">Unicellular marine alga</name>
    <name type="synonym">Monochrysis lutheri</name>
    <dbReference type="NCBI Taxonomy" id="2081491"/>
    <lineage>
        <taxon>Eukaryota</taxon>
        <taxon>Haptista</taxon>
        <taxon>Haptophyta</taxon>
        <taxon>Pavlovophyceae</taxon>
        <taxon>Pavlovales</taxon>
        <taxon>Pavlovaceae</taxon>
        <taxon>Diacronema</taxon>
    </lineage>
</organism>
<accession>A0A8J5X6T6</accession>
<dbReference type="Proteomes" id="UP000751190">
    <property type="component" value="Unassembled WGS sequence"/>
</dbReference>
<evidence type="ECO:0000256" key="2">
    <source>
        <dbReference type="ARBA" id="ARBA00022692"/>
    </source>
</evidence>
<keyword evidence="2 5" id="KW-0812">Transmembrane</keyword>
<evidence type="ECO:0000256" key="1">
    <source>
        <dbReference type="ARBA" id="ARBA00004127"/>
    </source>
</evidence>
<protein>
    <recommendedName>
        <fullName evidence="6">DUF202 domain-containing protein</fullName>
    </recommendedName>
</protein>
<keyword evidence="4 5" id="KW-0472">Membrane</keyword>
<feature type="domain" description="DUF202" evidence="6">
    <location>
        <begin position="268"/>
        <end position="331"/>
    </location>
</feature>
<comment type="subcellular location">
    <subcellularLocation>
        <location evidence="1">Endomembrane system</location>
        <topology evidence="1">Multi-pass membrane protein</topology>
    </subcellularLocation>
</comment>
<dbReference type="InterPro" id="IPR051572">
    <property type="entry name" value="VTC_Complex_Subunit"/>
</dbReference>
<keyword evidence="8" id="KW-1185">Reference proteome</keyword>
<reference evidence="7" key="1">
    <citation type="submission" date="2021-05" db="EMBL/GenBank/DDBJ databases">
        <title>The genome of the haptophyte Pavlova lutheri (Diacronema luteri, Pavlovales) - a model for lipid biosynthesis in eukaryotic algae.</title>
        <authorList>
            <person name="Hulatt C.J."/>
            <person name="Posewitz M.C."/>
        </authorList>
    </citation>
    <scope>NUCLEOTIDE SEQUENCE</scope>
    <source>
        <strain evidence="7">NIVA-4/92</strain>
    </source>
</reference>
<sequence>MQASSHAVDSDDETEATDLFSDKQIRAYAAHYPNLPRLRKLIAELGDSSSMRMSTDMKRTSVDVSERVAAAGSAEVAFRSAVDDELSKTNQFFVSVSAELRSQVSGLETNSQDRTKNVDELLASVQRCMKQVIELSEFSQLSQSIILQAAQEHDKVSDLPAFVQTSEKLSYQPFILTKSSDLSGPLAMIERRLTQRKEDEMAAPVDAAAEGGLEAPLLTRRNTIALQAVERKPPTGFAGWLRRTFKPDQPNVTTGALKKLTPAKIEPKVYFANERTFLHWMHMCVTLGAVAMAIMAEGADDPSLALPGLLLTAFSAIFILYAWYMFMWRAEALKAKVDHLDDRVGPSLFVIAVLAGLAFVGYKKLEQASAAVKPY</sequence>
<dbReference type="OrthoDB" id="2243669at2759"/>
<dbReference type="InterPro" id="IPR003807">
    <property type="entry name" value="DUF202"/>
</dbReference>
<evidence type="ECO:0000313" key="7">
    <source>
        <dbReference type="EMBL" id="KAG8457350.1"/>
    </source>
</evidence>
<gene>
    <name evidence="7" type="ORF">KFE25_014079</name>
</gene>
<dbReference type="PANTHER" id="PTHR46140:SF1">
    <property type="entry name" value="VACUOLAR TRANSPORTER CHAPERONE COMPLEX SUBUNIT 4-RELATED"/>
    <property type="match status" value="1"/>
</dbReference>
<evidence type="ECO:0000256" key="3">
    <source>
        <dbReference type="ARBA" id="ARBA00022989"/>
    </source>
</evidence>
<dbReference type="AlphaFoldDB" id="A0A8J5X6T6"/>
<keyword evidence="3 5" id="KW-1133">Transmembrane helix</keyword>
<evidence type="ECO:0000313" key="8">
    <source>
        <dbReference type="Proteomes" id="UP000751190"/>
    </source>
</evidence>
<dbReference type="EMBL" id="JAGTXO010000073">
    <property type="protein sequence ID" value="KAG8457350.1"/>
    <property type="molecule type" value="Genomic_DNA"/>
</dbReference>
<feature type="transmembrane region" description="Helical" evidence="5">
    <location>
        <begin position="344"/>
        <end position="362"/>
    </location>
</feature>
<name>A0A8J5X6T6_DIALT</name>
<dbReference type="GO" id="GO:0012505">
    <property type="term" value="C:endomembrane system"/>
    <property type="evidence" value="ECO:0007669"/>
    <property type="project" value="UniProtKB-SubCell"/>
</dbReference>
<evidence type="ECO:0000256" key="4">
    <source>
        <dbReference type="ARBA" id="ARBA00023136"/>
    </source>
</evidence>
<proteinExistence type="predicted"/>
<evidence type="ECO:0000256" key="5">
    <source>
        <dbReference type="SAM" id="Phobius"/>
    </source>
</evidence>
<evidence type="ECO:0000259" key="6">
    <source>
        <dbReference type="Pfam" id="PF02656"/>
    </source>
</evidence>
<dbReference type="Pfam" id="PF02656">
    <property type="entry name" value="DUF202"/>
    <property type="match status" value="1"/>
</dbReference>
<feature type="transmembrane region" description="Helical" evidence="5">
    <location>
        <begin position="303"/>
        <end position="324"/>
    </location>
</feature>